<evidence type="ECO:0000313" key="7">
    <source>
        <dbReference type="EMBL" id="EEH09773.1"/>
    </source>
</evidence>
<feature type="compositionally biased region" description="Polar residues" evidence="5">
    <location>
        <begin position="251"/>
        <end position="263"/>
    </location>
</feature>
<evidence type="ECO:0000256" key="5">
    <source>
        <dbReference type="SAM" id="MobiDB-lite"/>
    </source>
</evidence>
<evidence type="ECO:0000256" key="1">
    <source>
        <dbReference type="ARBA" id="ARBA00004496"/>
    </source>
</evidence>
<keyword evidence="4" id="KW-0653">Protein transport</keyword>
<dbReference type="PANTHER" id="PTHR12894">
    <property type="entry name" value="CNH DOMAIN CONTAINING"/>
    <property type="match status" value="1"/>
</dbReference>
<feature type="domain" description="CNH" evidence="6">
    <location>
        <begin position="43"/>
        <end position="451"/>
    </location>
</feature>
<dbReference type="GO" id="GO:0006914">
    <property type="term" value="P:autophagy"/>
    <property type="evidence" value="ECO:0007669"/>
    <property type="project" value="TreeGrafter"/>
</dbReference>
<organism evidence="7 8">
    <name type="scientific">Ajellomyces capsulatus (strain G186AR / H82 / ATCC MYA-2454 / RMSCC 2432)</name>
    <name type="common">Darling's disease fungus</name>
    <name type="synonym">Histoplasma capsulatum</name>
    <dbReference type="NCBI Taxonomy" id="447093"/>
    <lineage>
        <taxon>Eukaryota</taxon>
        <taxon>Fungi</taxon>
        <taxon>Dikarya</taxon>
        <taxon>Ascomycota</taxon>
        <taxon>Pezizomycotina</taxon>
        <taxon>Eurotiomycetes</taxon>
        <taxon>Eurotiomycetidae</taxon>
        <taxon>Onygenales</taxon>
        <taxon>Ajellomycetaceae</taxon>
        <taxon>Histoplasma</taxon>
    </lineage>
</organism>
<dbReference type="GO" id="GO:0015031">
    <property type="term" value="P:protein transport"/>
    <property type="evidence" value="ECO:0007669"/>
    <property type="project" value="UniProtKB-KW"/>
</dbReference>
<feature type="compositionally biased region" description="Polar residues" evidence="5">
    <location>
        <begin position="292"/>
        <end position="304"/>
    </location>
</feature>
<dbReference type="EMBL" id="GG663364">
    <property type="protein sequence ID" value="EEH09773.1"/>
    <property type="molecule type" value="Genomic_DNA"/>
</dbReference>
<keyword evidence="2" id="KW-0813">Transport</keyword>
<gene>
    <name evidence="7" type="ORF">HCBG_01418</name>
</gene>
<evidence type="ECO:0000259" key="6">
    <source>
        <dbReference type="PROSITE" id="PS50219"/>
    </source>
</evidence>
<dbReference type="GO" id="GO:0016020">
    <property type="term" value="C:membrane"/>
    <property type="evidence" value="ECO:0007669"/>
    <property type="project" value="TreeGrafter"/>
</dbReference>
<dbReference type="InParanoid" id="C0NEV2"/>
<dbReference type="InterPro" id="IPR001180">
    <property type="entry name" value="CNH_dom"/>
</dbReference>
<name>C0NEV2_AJECG</name>
<reference evidence="7" key="1">
    <citation type="submission" date="2009-02" db="EMBL/GenBank/DDBJ databases">
        <title>The Genome Sequence of Ajellomyces capsulatus strain G186AR.</title>
        <authorList>
            <consortium name="The Broad Institute Genome Sequencing Platform"/>
            <person name="Champion M."/>
            <person name="Cuomo C."/>
            <person name="Ma L.-J."/>
            <person name="Henn M.R."/>
            <person name="Sil A."/>
            <person name="Goldman B."/>
            <person name="Young S.K."/>
            <person name="Kodira C.D."/>
            <person name="Zeng Q."/>
            <person name="Koehrsen M."/>
            <person name="Alvarado L."/>
            <person name="Berlin A."/>
            <person name="Borenstein D."/>
            <person name="Chen Z."/>
            <person name="Engels R."/>
            <person name="Freedman E."/>
            <person name="Gellesch M."/>
            <person name="Goldberg J."/>
            <person name="Griggs A."/>
            <person name="Gujja S."/>
            <person name="Heiman D."/>
            <person name="Hepburn T."/>
            <person name="Howarth C."/>
            <person name="Jen D."/>
            <person name="Larson L."/>
            <person name="Lewis B."/>
            <person name="Mehta T."/>
            <person name="Park D."/>
            <person name="Pearson M."/>
            <person name="Roberts A."/>
            <person name="Saif S."/>
            <person name="Shea T."/>
            <person name="Shenoy N."/>
            <person name="Sisk P."/>
            <person name="Stolte C."/>
            <person name="Sykes S."/>
            <person name="Walk T."/>
            <person name="White J."/>
            <person name="Yandava C."/>
            <person name="Klein B."/>
            <person name="McEwen J.G."/>
            <person name="Puccia R."/>
            <person name="Goldman G.H."/>
            <person name="Felipe M.S."/>
            <person name="Nino-Vega G."/>
            <person name="San-Blas G."/>
            <person name="Taylor J."/>
            <person name="Mendoza L."/>
            <person name="Galagan J."/>
            <person name="Nusbaum C."/>
            <person name="Birren B."/>
        </authorList>
    </citation>
    <scope>NUCLEOTIDE SEQUENCE</scope>
    <source>
        <strain evidence="7">G186AR</strain>
    </source>
</reference>
<feature type="compositionally biased region" description="Polar residues" evidence="5">
    <location>
        <begin position="271"/>
        <end position="280"/>
    </location>
</feature>
<feature type="region of interest" description="Disordered" evidence="5">
    <location>
        <begin position="536"/>
        <end position="560"/>
    </location>
</feature>
<feature type="region of interest" description="Disordered" evidence="5">
    <location>
        <begin position="246"/>
        <end position="362"/>
    </location>
</feature>
<dbReference type="Proteomes" id="UP000001631">
    <property type="component" value="Unassembled WGS sequence"/>
</dbReference>
<sequence>MSSDDDTDNPRKRRRIAAPETSPYVLRELIDSVPVAGDGPEQDAYITCVEYWNDNLYIGTSAGEVLHFVSFPSDSQGLDEPSFILASRLSITPSQSSLPPDTPLGVQQILILPSTYKACILCNGVVTFYSLPELSPTYGTTKVGNCKWIGGLDLNESHEGADLFDPVVMIAVSNRIMLVRIGDEPRRVRNIEFPGCLASARRDTIACVADAYSYSLLEVEHRQKIPLFPISSSEESFESGHVEDIPVRTDTPVQGNQPPSISNVPGHGRSASLNTLSSIGHIQPNPHPNFPERSSSITQESYMKNRTLPGSPGSPEKKSPDSSGPSSENGGPGSDGSSPLYQKPLPPPPPKQSTTRLKPHVVSPTASEFLLVTGTEPSEPGVGMFVNVEGDVVRGTLEFRKYPMAIVVDDDSNEGNHPRTSDENQNGYVLAVISADDDEDSRTYLEVQRWNAVPGERRLQKASVEIPSASPSPGAVGIKRSVGASRASFSEIVEVMRMVRLKLSSVISPTIPSTPLENSDPRTRASLEHLQKERELFDNQDTDSEGPKHPSSSSVNRDWEVQRNQEEAKFARGLATANSSILLWEGNKIWRVLRNPLALQLENSLELAKQTSSTDGNEPAIDREAIVGLIQGLQDMEPKTETEYIGLRYVRQKASLLLFVDLLSANAASRVESTIKSTEDALVAGELDPRVVLLLIPLLKDEVLQGPQGIWVYNGLVKAISSRFSPPDVETEHKLPNFRIDDDILHMIRRYLLGWQKKRGYGSVTDETYVFNSVDAALLHLLLYLDAKHIHERNAPLGGSLRSELNKLVDNWKGNFDRAVHLLESYNRLFVLSRLYQSQKMAKHVLATWRRIVEGEKDEGGELSGPAADIQIRKYLVKIRDAHLVEEYGPWLAARNPKLGIQVFADESSRVKFSPPQVISLLQKHAPGAVQEYLEHLVFTKKDTQYADDLIAYYLDTVLSILESSPEARASLTESYSTYRALQAPKPSYLSFITHNHPPEPWWQSRLRLLQLLGGGSTTQFTSTSPPTNLSYSISAVLARIEPFKNELVSENIILDGRQGRHREALRLLTHGLSDYDTAIRYCAYGGPTWSAPPTTTTSDTATAARQAELFTYLLTEFLQIADPVCRAERTSDLLARFASVYDIADVLRLVPDEWSVDILSEYLVRVLRGVVSSVREAKVQRALSAGLYLRVDAGFGEKLESIGGWVEGETGVRALKGSGEVREDVEHEGDNDGERYGGTPGDLVGGIIVDGDGILR</sequence>
<dbReference type="AlphaFoldDB" id="C0NEV2"/>
<evidence type="ECO:0000256" key="3">
    <source>
        <dbReference type="ARBA" id="ARBA00022490"/>
    </source>
</evidence>
<dbReference type="GO" id="GO:0034058">
    <property type="term" value="P:endosomal vesicle fusion"/>
    <property type="evidence" value="ECO:0007669"/>
    <property type="project" value="TreeGrafter"/>
</dbReference>
<dbReference type="PROSITE" id="PS50219">
    <property type="entry name" value="CNH"/>
    <property type="match status" value="1"/>
</dbReference>
<dbReference type="RefSeq" id="XP_045290254.1">
    <property type="nucleotide sequence ID" value="XM_045428468.1"/>
</dbReference>
<dbReference type="HOGENOM" id="CLU_008225_0_0_1"/>
<keyword evidence="8" id="KW-1185">Reference proteome</keyword>
<dbReference type="InterPro" id="IPR032914">
    <property type="entry name" value="Vam6/VPS39/TRAP1"/>
</dbReference>
<evidence type="ECO:0000313" key="8">
    <source>
        <dbReference type="Proteomes" id="UP000001631"/>
    </source>
</evidence>
<dbReference type="GO" id="GO:0005737">
    <property type="term" value="C:cytoplasm"/>
    <property type="evidence" value="ECO:0007669"/>
    <property type="project" value="UniProtKB-SubCell"/>
</dbReference>
<dbReference type="STRING" id="447093.C0NEV2"/>
<accession>C0NEV2</accession>
<comment type="subcellular location">
    <subcellularLocation>
        <location evidence="1">Cytoplasm</location>
    </subcellularLocation>
</comment>
<proteinExistence type="predicted"/>
<protein>
    <recommendedName>
        <fullName evidence="6">CNH domain-containing protein</fullName>
    </recommendedName>
</protein>
<keyword evidence="3" id="KW-0963">Cytoplasm</keyword>
<feature type="compositionally biased region" description="Low complexity" evidence="5">
    <location>
        <begin position="321"/>
        <end position="343"/>
    </location>
</feature>
<evidence type="ECO:0000256" key="2">
    <source>
        <dbReference type="ARBA" id="ARBA00022448"/>
    </source>
</evidence>
<dbReference type="GeneID" id="69034435"/>
<evidence type="ECO:0000256" key="4">
    <source>
        <dbReference type="ARBA" id="ARBA00022927"/>
    </source>
</evidence>
<dbReference type="PANTHER" id="PTHR12894:SF27">
    <property type="entry name" value="TRANSFORMING GROWTH FACTOR-BETA RECEPTOR-ASSOCIATED PROTEIN 1"/>
    <property type="match status" value="1"/>
</dbReference>